<dbReference type="InterPro" id="IPR000182">
    <property type="entry name" value="GNAT_dom"/>
</dbReference>
<dbReference type="PROSITE" id="PS51462">
    <property type="entry name" value="NUDIX"/>
    <property type="match status" value="1"/>
</dbReference>
<keyword evidence="8" id="KW-1185">Reference proteome</keyword>
<keyword evidence="2" id="KW-0378">Hydrolase</keyword>
<evidence type="ECO:0000256" key="3">
    <source>
        <dbReference type="ARBA" id="ARBA00022842"/>
    </source>
</evidence>
<comment type="cofactor">
    <cofactor evidence="1">
        <name>Mg(2+)</name>
        <dbReference type="ChEBI" id="CHEBI:18420"/>
    </cofactor>
</comment>
<dbReference type="AlphaFoldDB" id="A0A7Y9F5C2"/>
<dbReference type="SUPFAM" id="SSF55811">
    <property type="entry name" value="Nudix"/>
    <property type="match status" value="1"/>
</dbReference>
<evidence type="ECO:0000256" key="2">
    <source>
        <dbReference type="ARBA" id="ARBA00022801"/>
    </source>
</evidence>
<dbReference type="RefSeq" id="WP_258017044.1">
    <property type="nucleotide sequence ID" value="NZ_CP059163.1"/>
</dbReference>
<dbReference type="PANTHER" id="PTHR43046:SF12">
    <property type="entry name" value="GDP-MANNOSE MANNOSYL HYDROLASE"/>
    <property type="match status" value="1"/>
</dbReference>
<dbReference type="CDD" id="cd18876">
    <property type="entry name" value="NUDIX_Hydrolase"/>
    <property type="match status" value="1"/>
</dbReference>
<evidence type="ECO:0000313" key="8">
    <source>
        <dbReference type="Proteomes" id="UP000516957"/>
    </source>
</evidence>
<dbReference type="InterPro" id="IPR020476">
    <property type="entry name" value="Nudix_hydrolase"/>
</dbReference>
<feature type="compositionally biased region" description="Basic and acidic residues" evidence="4">
    <location>
        <begin position="308"/>
        <end position="319"/>
    </location>
</feature>
<dbReference type="Pfam" id="PF00293">
    <property type="entry name" value="NUDIX"/>
    <property type="match status" value="1"/>
</dbReference>
<name>A0A7Y9F5C2_9ACTN</name>
<feature type="region of interest" description="Disordered" evidence="4">
    <location>
        <begin position="299"/>
        <end position="319"/>
    </location>
</feature>
<dbReference type="InterPro" id="IPR015797">
    <property type="entry name" value="NUDIX_hydrolase-like_dom_sf"/>
</dbReference>
<accession>A0A7Y9F5C2</accession>
<keyword evidence="3" id="KW-0460">Magnesium</keyword>
<dbReference type="InterPro" id="IPR016181">
    <property type="entry name" value="Acyl_CoA_acyltransferase"/>
</dbReference>
<reference evidence="7 8" key="1">
    <citation type="submission" date="2020-07" db="EMBL/GenBank/DDBJ databases">
        <title>Sequencing the genomes of 1000 actinobacteria strains.</title>
        <authorList>
            <person name="Klenk H.-P."/>
        </authorList>
    </citation>
    <scope>NUCLEOTIDE SEQUENCE [LARGE SCALE GENOMIC DNA]</scope>
    <source>
        <strain evidence="7 8">DSM 18965</strain>
    </source>
</reference>
<organism evidence="7 8">
    <name type="scientific">Nocardioides marinisabuli</name>
    <dbReference type="NCBI Taxonomy" id="419476"/>
    <lineage>
        <taxon>Bacteria</taxon>
        <taxon>Bacillati</taxon>
        <taxon>Actinomycetota</taxon>
        <taxon>Actinomycetes</taxon>
        <taxon>Propionibacteriales</taxon>
        <taxon>Nocardioidaceae</taxon>
        <taxon>Nocardioides</taxon>
    </lineage>
</organism>
<evidence type="ECO:0000256" key="4">
    <source>
        <dbReference type="SAM" id="MobiDB-lite"/>
    </source>
</evidence>
<dbReference type="Gene3D" id="3.90.79.10">
    <property type="entry name" value="Nucleoside Triphosphate Pyrophosphohydrolase"/>
    <property type="match status" value="1"/>
</dbReference>
<dbReference type="Gene3D" id="3.40.630.30">
    <property type="match status" value="1"/>
</dbReference>
<dbReference type="Proteomes" id="UP000516957">
    <property type="component" value="Unassembled WGS sequence"/>
</dbReference>
<comment type="caution">
    <text evidence="7">The sequence shown here is derived from an EMBL/GenBank/DDBJ whole genome shotgun (WGS) entry which is preliminary data.</text>
</comment>
<protein>
    <submittedName>
        <fullName evidence="7">8-oxo-dGTP pyrophosphatase MutT (NUDIX family)</fullName>
    </submittedName>
</protein>
<feature type="domain" description="Nudix hydrolase" evidence="6">
    <location>
        <begin position="163"/>
        <end position="293"/>
    </location>
</feature>
<evidence type="ECO:0000256" key="1">
    <source>
        <dbReference type="ARBA" id="ARBA00001946"/>
    </source>
</evidence>
<dbReference type="SUPFAM" id="SSF55729">
    <property type="entry name" value="Acyl-CoA N-acyltransferases (Nat)"/>
    <property type="match status" value="1"/>
</dbReference>
<dbReference type="InterPro" id="IPR000086">
    <property type="entry name" value="NUDIX_hydrolase_dom"/>
</dbReference>
<dbReference type="PRINTS" id="PR00502">
    <property type="entry name" value="NUDIXFAMILY"/>
</dbReference>
<dbReference type="PROSITE" id="PS51186">
    <property type="entry name" value="GNAT"/>
    <property type="match status" value="1"/>
</dbReference>
<evidence type="ECO:0000259" key="5">
    <source>
        <dbReference type="PROSITE" id="PS51186"/>
    </source>
</evidence>
<dbReference type="GO" id="GO:0016787">
    <property type="term" value="F:hydrolase activity"/>
    <property type="evidence" value="ECO:0007669"/>
    <property type="project" value="UniProtKB-KW"/>
</dbReference>
<feature type="domain" description="N-acetyltransferase" evidence="5">
    <location>
        <begin position="1"/>
        <end position="144"/>
    </location>
</feature>
<dbReference type="Pfam" id="PF13302">
    <property type="entry name" value="Acetyltransf_3"/>
    <property type="match status" value="1"/>
</dbReference>
<feature type="region of interest" description="Disordered" evidence="4">
    <location>
        <begin position="1"/>
        <end position="22"/>
    </location>
</feature>
<dbReference type="EMBL" id="JACCBE010000001">
    <property type="protein sequence ID" value="NYD59591.1"/>
    <property type="molecule type" value="Genomic_DNA"/>
</dbReference>
<evidence type="ECO:0000259" key="6">
    <source>
        <dbReference type="PROSITE" id="PS51462"/>
    </source>
</evidence>
<dbReference type="PANTHER" id="PTHR43046">
    <property type="entry name" value="GDP-MANNOSE MANNOSYL HYDROLASE"/>
    <property type="match status" value="1"/>
</dbReference>
<sequence length="319" mass="34390">MTHEHPTLTDGTVTLRPSAPTDHPMAVDKDAALAFTVVVDDESVGSLVVVRKDATTVWLEGGLDDAHRGRGYATRALRVLVDWSLTAEHEGGLGVSRVESRIPVDAEGALRVATRAGLRREGVERVVPGESTTEGYVVLARLATDPPLSEPGAFRALLNSFLPRKRAISQMLVRDRDGRVLMCQLTYKQDWDLPGGVVEVGESPQVAVAREVTEELALEIPAGRLLLTDWLPTWGGWDDAICLVFDGGEHDASITEKIVEQVREIRSARFCTLAEVHEHAAGFTARRIEAALASAAGSPGAAAYTESGRSHPDPAHTSR</sequence>
<dbReference type="GO" id="GO:0016747">
    <property type="term" value="F:acyltransferase activity, transferring groups other than amino-acyl groups"/>
    <property type="evidence" value="ECO:0007669"/>
    <property type="project" value="InterPro"/>
</dbReference>
<proteinExistence type="predicted"/>
<gene>
    <name evidence="7" type="ORF">BKA08_003829</name>
</gene>
<evidence type="ECO:0000313" key="7">
    <source>
        <dbReference type="EMBL" id="NYD59591.1"/>
    </source>
</evidence>